<feature type="region of interest" description="Disordered" evidence="2">
    <location>
        <begin position="200"/>
        <end position="219"/>
    </location>
</feature>
<evidence type="ECO:0000313" key="4">
    <source>
        <dbReference type="EMBL" id="CAL1136403.1"/>
    </source>
</evidence>
<reference evidence="4" key="2">
    <citation type="submission" date="2024-04" db="EMBL/GenBank/DDBJ databases">
        <authorList>
            <person name="Chen Y."/>
            <person name="Shah S."/>
            <person name="Dougan E. K."/>
            <person name="Thang M."/>
            <person name="Chan C."/>
        </authorList>
    </citation>
    <scope>NUCLEOTIDE SEQUENCE [LARGE SCALE GENOMIC DNA]</scope>
</reference>
<dbReference type="AlphaFoldDB" id="A0A9P1FNX5"/>
<accession>A0A9P1FNX5</accession>
<dbReference type="EMBL" id="CAMXCT010000768">
    <property type="protein sequence ID" value="CAI3983028.1"/>
    <property type="molecule type" value="Genomic_DNA"/>
</dbReference>
<feature type="region of interest" description="Disordered" evidence="2">
    <location>
        <begin position="159"/>
        <end position="193"/>
    </location>
</feature>
<comment type="caution">
    <text evidence="3">The sequence shown here is derived from an EMBL/GenBank/DDBJ whole genome shotgun (WGS) entry which is preliminary data.</text>
</comment>
<keyword evidence="1" id="KW-0175">Coiled coil</keyword>
<evidence type="ECO:0000313" key="5">
    <source>
        <dbReference type="Proteomes" id="UP001152797"/>
    </source>
</evidence>
<evidence type="ECO:0000256" key="2">
    <source>
        <dbReference type="SAM" id="MobiDB-lite"/>
    </source>
</evidence>
<feature type="coiled-coil region" evidence="1">
    <location>
        <begin position="487"/>
        <end position="524"/>
    </location>
</feature>
<sequence length="697" mass="77769">MSKKQKGGARRTQVPEVDEEHLLDTCLSHVQKAGVSASFALGAYFHTEASHAVRGSALADLQHVVEDLLKVSSTLEFKYSTLKRVFVEVLKQFPGLKDRFPVSQQGNAAKAFADGILVVCNHARRIGRDEGRLAEACSKLTSFQAKKLEEIAGLLKKDEQPAKRFGEDKEEATPVKKKKKNEEEKKGVSPGTAALLEEFQIPSTQEGESEDEGLLASARKSKPIPVRKALLKAEVAKKRPAACKKPAAACKKPAAAKAPGTGKLGDEQSVTQPLILMPYKKVGSCAVRIRGGQQILQVKSHKGLEQSKKIAAELKKMLEDGKTLGEVKACKAQSLASSSQPKGVAEAMDPAGKGKKGEKGNKGGWTENWAGKGMPPGVMKLDFESTRMYLIRVKQQVAEGMADQDFYEVMVERMLEEPWEEPLPQKEEEEEKHGLMLPGTTQPHMEEKGRVRLQVGMEEEKGRVILEDLEEEKAVKDLQHLQPHMQEEEEEEKARVKEMDLHQLEEEEEKATVREMELHHMKEEEEKARVGEMELHQLQPHMEEEGEEEKARVGEMELHQLQPHMEEELHLQQVVEQEDGMEAGMAGAIGAGKEDGKAGKMAAGMVEQVVEQEGEFGNTKGKMYHGLSWSPRDLEDWEGGDREFWEALVFMDLDYVMIHCDFGSISMQGLPEDQLCHKEELPEIYSLPRMYESLACN</sequence>
<dbReference type="EMBL" id="CAMXCT030000768">
    <property type="protein sequence ID" value="CAL4770340.1"/>
    <property type="molecule type" value="Genomic_DNA"/>
</dbReference>
<dbReference type="EMBL" id="CAMXCT020000768">
    <property type="protein sequence ID" value="CAL1136403.1"/>
    <property type="molecule type" value="Genomic_DNA"/>
</dbReference>
<organism evidence="3">
    <name type="scientific">Cladocopium goreaui</name>
    <dbReference type="NCBI Taxonomy" id="2562237"/>
    <lineage>
        <taxon>Eukaryota</taxon>
        <taxon>Sar</taxon>
        <taxon>Alveolata</taxon>
        <taxon>Dinophyceae</taxon>
        <taxon>Suessiales</taxon>
        <taxon>Symbiodiniaceae</taxon>
        <taxon>Cladocopium</taxon>
    </lineage>
</organism>
<feature type="region of interest" description="Disordered" evidence="2">
    <location>
        <begin position="335"/>
        <end position="371"/>
    </location>
</feature>
<keyword evidence="5" id="KW-1185">Reference proteome</keyword>
<protein>
    <submittedName>
        <fullName evidence="3">Uncharacterized protein</fullName>
    </submittedName>
</protein>
<evidence type="ECO:0000256" key="1">
    <source>
        <dbReference type="SAM" id="Coils"/>
    </source>
</evidence>
<dbReference type="Proteomes" id="UP001152797">
    <property type="component" value="Unassembled WGS sequence"/>
</dbReference>
<gene>
    <name evidence="3" type="ORF">C1SCF055_LOCUS10679</name>
</gene>
<proteinExistence type="predicted"/>
<evidence type="ECO:0000313" key="3">
    <source>
        <dbReference type="EMBL" id="CAI3983028.1"/>
    </source>
</evidence>
<name>A0A9P1FNX5_9DINO</name>
<feature type="compositionally biased region" description="Basic and acidic residues" evidence="2">
    <location>
        <begin position="159"/>
        <end position="187"/>
    </location>
</feature>
<reference evidence="3" key="1">
    <citation type="submission" date="2022-10" db="EMBL/GenBank/DDBJ databases">
        <authorList>
            <person name="Chen Y."/>
            <person name="Dougan E. K."/>
            <person name="Chan C."/>
            <person name="Rhodes N."/>
            <person name="Thang M."/>
        </authorList>
    </citation>
    <scope>NUCLEOTIDE SEQUENCE</scope>
</reference>